<dbReference type="PROSITE" id="PS51819">
    <property type="entry name" value="VOC"/>
    <property type="match status" value="1"/>
</dbReference>
<evidence type="ECO:0000313" key="3">
    <source>
        <dbReference type="EMBL" id="TKR22897.1"/>
    </source>
</evidence>
<dbReference type="InterPro" id="IPR029068">
    <property type="entry name" value="Glyas_Bleomycin-R_OHBP_Dase"/>
</dbReference>
<organism evidence="3 4">
    <name type="scientific">Cellulomonas hominis</name>
    <dbReference type="NCBI Taxonomy" id="156981"/>
    <lineage>
        <taxon>Bacteria</taxon>
        <taxon>Bacillati</taxon>
        <taxon>Actinomycetota</taxon>
        <taxon>Actinomycetes</taxon>
        <taxon>Micrococcales</taxon>
        <taxon>Cellulomonadaceae</taxon>
        <taxon>Cellulomonas</taxon>
    </lineage>
</organism>
<proteinExistence type="predicted"/>
<comment type="caution">
    <text evidence="3">The sequence shown here is derived from an EMBL/GenBank/DDBJ whole genome shotgun (WGS) entry which is preliminary data.</text>
</comment>
<dbReference type="Proteomes" id="UP000308121">
    <property type="component" value="Unassembled WGS sequence"/>
</dbReference>
<sequence>MTESTAPATPAPTTPATGEHTTDGVPHGVTSLTPHLVVHPAAEAIGFYERVLGARVLDVFRIGDLVGEASLDLGNGRFTLGDPMPAYGITTPDPQAATYSLAVHVPDVDATVERAVAAGATLREPVTTFVSGDRYGSVVDPYGVRWTVMTRVEDLSPEESARRVAAWAAEQAGAGA</sequence>
<dbReference type="EMBL" id="SZYE01000129">
    <property type="protein sequence ID" value="TKR22897.1"/>
    <property type="molecule type" value="Genomic_DNA"/>
</dbReference>
<dbReference type="Gene3D" id="3.30.720.120">
    <property type="match status" value="1"/>
</dbReference>
<accession>A0A7Z8JXD3</accession>
<feature type="region of interest" description="Disordered" evidence="1">
    <location>
        <begin position="1"/>
        <end position="28"/>
    </location>
</feature>
<protein>
    <submittedName>
        <fullName evidence="3">VOC family protein</fullName>
    </submittedName>
</protein>
<dbReference type="Gene3D" id="3.30.720.110">
    <property type="match status" value="1"/>
</dbReference>
<feature type="domain" description="VOC" evidence="2">
    <location>
        <begin position="28"/>
        <end position="151"/>
    </location>
</feature>
<reference evidence="3 4" key="1">
    <citation type="submission" date="2019-05" db="EMBL/GenBank/DDBJ databases">
        <title>Genome sequence of Cellulomonas hominis strain CS1.</title>
        <authorList>
            <person name="Belmont J."/>
            <person name="Maclea K.S."/>
        </authorList>
    </citation>
    <scope>NUCLEOTIDE SEQUENCE [LARGE SCALE GENOMIC DNA]</scope>
    <source>
        <strain evidence="3 4">CS1</strain>
    </source>
</reference>
<dbReference type="CDD" id="cd07246">
    <property type="entry name" value="VOC_like"/>
    <property type="match status" value="1"/>
</dbReference>
<dbReference type="SUPFAM" id="SSF54593">
    <property type="entry name" value="Glyoxalase/Bleomycin resistance protein/Dihydroxybiphenyl dioxygenase"/>
    <property type="match status" value="1"/>
</dbReference>
<dbReference type="InterPro" id="IPR004360">
    <property type="entry name" value="Glyas_Fos-R_dOase_dom"/>
</dbReference>
<dbReference type="RefSeq" id="WP_154730293.1">
    <property type="nucleotide sequence ID" value="NZ_SZYE01000129.1"/>
</dbReference>
<dbReference type="PANTHER" id="PTHR34109">
    <property type="entry name" value="BNAUNNG04460D PROTEIN-RELATED"/>
    <property type="match status" value="1"/>
</dbReference>
<evidence type="ECO:0000256" key="1">
    <source>
        <dbReference type="SAM" id="MobiDB-lite"/>
    </source>
</evidence>
<dbReference type="OrthoDB" id="9795306at2"/>
<dbReference type="AlphaFoldDB" id="A0A7Z8JXD3"/>
<name>A0A7Z8JXD3_9CELL</name>
<gene>
    <name evidence="3" type="ORF">FA014_14075</name>
</gene>
<evidence type="ECO:0000313" key="4">
    <source>
        <dbReference type="Proteomes" id="UP000308121"/>
    </source>
</evidence>
<dbReference type="PANTHER" id="PTHR34109:SF1">
    <property type="entry name" value="VOC DOMAIN-CONTAINING PROTEIN"/>
    <property type="match status" value="1"/>
</dbReference>
<dbReference type="InterPro" id="IPR037523">
    <property type="entry name" value="VOC_core"/>
</dbReference>
<evidence type="ECO:0000259" key="2">
    <source>
        <dbReference type="PROSITE" id="PS51819"/>
    </source>
</evidence>
<dbReference type="Pfam" id="PF00903">
    <property type="entry name" value="Glyoxalase"/>
    <property type="match status" value="1"/>
</dbReference>